<dbReference type="CDD" id="cd00397">
    <property type="entry name" value="DNA_BRE_C"/>
    <property type="match status" value="1"/>
</dbReference>
<comment type="caution">
    <text evidence="6">The sequence shown here is derived from an EMBL/GenBank/DDBJ whole genome shotgun (WGS) entry which is preliminary data.</text>
</comment>
<dbReference type="GO" id="GO:0003677">
    <property type="term" value="F:DNA binding"/>
    <property type="evidence" value="ECO:0007669"/>
    <property type="project" value="UniProtKB-KW"/>
</dbReference>
<accession>A0A9X1IJH6</accession>
<protein>
    <submittedName>
        <fullName evidence="6">Site-specific integrase</fullName>
    </submittedName>
</protein>
<evidence type="ECO:0000313" key="6">
    <source>
        <dbReference type="EMBL" id="MCB5160340.1"/>
    </source>
</evidence>
<dbReference type="Gene3D" id="1.10.443.10">
    <property type="entry name" value="Intergrase catalytic core"/>
    <property type="match status" value="1"/>
</dbReference>
<sequence length="490" mass="57210">MMIKNNNPNFSVVAPSSHFYDDDKWTFKEMGFSEEEIGSGNKSLNFDKIKADWLKDITKDFMLYKSKRVKPSRLCNMIMTLKKFYKHLDFIYSDALDLSRFLNPSNVDSFFDSVVDHKSASVHVYFSSLREFYAFLEMKGYISSANNFLPLDMKPKHELTVNPRPIPNKSVEQLKHACKMNDTFIKRFLNINLEVGARANEILLLKDESIHKSSLGWNLTRYESKSSRYITTPISDQCAEVILSQIELAKLARLEYQEANPNYKNCERYKDYSPYIFIHFYKNKFSKYCLRNVNYMSKKLIEEHDIRDENGDLLVFTSHMLRHTVASNLVESGVNQVFVQKYLGHKTPTMTNFYAQISEKKMRVELKFDEINQHELKDIYGNIYKNVEYDLDESLDGDLDKEWLRKNISAHILPNGICSLPIRQTCHHGNACLTCVSFRTGKQFKDTLIDQRERLIKIINIADEGSLRDQVLINTKTLEGLDKILEKIDE</sequence>
<dbReference type="InterPro" id="IPR013762">
    <property type="entry name" value="Integrase-like_cat_sf"/>
</dbReference>
<keyword evidence="2" id="KW-0229">DNA integration</keyword>
<dbReference type="PANTHER" id="PTHR30349:SF41">
    <property type="entry name" value="INTEGRASE_RECOMBINASE PROTEIN MJ0367-RELATED"/>
    <property type="match status" value="1"/>
</dbReference>
<evidence type="ECO:0000256" key="1">
    <source>
        <dbReference type="ARBA" id="ARBA00008857"/>
    </source>
</evidence>
<evidence type="ECO:0000256" key="2">
    <source>
        <dbReference type="ARBA" id="ARBA00022908"/>
    </source>
</evidence>
<dbReference type="GO" id="GO:0006310">
    <property type="term" value="P:DNA recombination"/>
    <property type="evidence" value="ECO:0007669"/>
    <property type="project" value="UniProtKB-KW"/>
</dbReference>
<evidence type="ECO:0000256" key="4">
    <source>
        <dbReference type="ARBA" id="ARBA00023172"/>
    </source>
</evidence>
<comment type="similarity">
    <text evidence="1">Belongs to the 'phage' integrase family.</text>
</comment>
<dbReference type="PANTHER" id="PTHR30349">
    <property type="entry name" value="PHAGE INTEGRASE-RELATED"/>
    <property type="match status" value="1"/>
</dbReference>
<dbReference type="AlphaFoldDB" id="A0A9X1IJH6"/>
<keyword evidence="4" id="KW-0233">DNA recombination</keyword>
<dbReference type="RefSeq" id="WP_226752727.1">
    <property type="nucleotide sequence ID" value="NZ_JAJATW010000001.1"/>
</dbReference>
<dbReference type="InterPro" id="IPR050090">
    <property type="entry name" value="Tyrosine_recombinase_XerCD"/>
</dbReference>
<proteinExistence type="inferred from homology"/>
<evidence type="ECO:0000259" key="5">
    <source>
        <dbReference type="PROSITE" id="PS51898"/>
    </source>
</evidence>
<keyword evidence="7" id="KW-1185">Reference proteome</keyword>
<name>A0A9X1IJH6_9GAMM</name>
<dbReference type="InterPro" id="IPR011010">
    <property type="entry name" value="DNA_brk_join_enz"/>
</dbReference>
<dbReference type="Pfam" id="PF00589">
    <property type="entry name" value="Phage_integrase"/>
    <property type="match status" value="1"/>
</dbReference>
<dbReference type="PROSITE" id="PS51898">
    <property type="entry name" value="TYR_RECOMBINASE"/>
    <property type="match status" value="1"/>
</dbReference>
<evidence type="ECO:0000313" key="7">
    <source>
        <dbReference type="Proteomes" id="UP001139095"/>
    </source>
</evidence>
<organism evidence="6 7">
    <name type="scientific">Marinomonas algarum</name>
    <dbReference type="NCBI Taxonomy" id="2883105"/>
    <lineage>
        <taxon>Bacteria</taxon>
        <taxon>Pseudomonadati</taxon>
        <taxon>Pseudomonadota</taxon>
        <taxon>Gammaproteobacteria</taxon>
        <taxon>Oceanospirillales</taxon>
        <taxon>Oceanospirillaceae</taxon>
        <taxon>Marinomonas</taxon>
    </lineage>
</organism>
<gene>
    <name evidence="6" type="ORF">LG368_00180</name>
</gene>
<dbReference type="InterPro" id="IPR002104">
    <property type="entry name" value="Integrase_catalytic"/>
</dbReference>
<evidence type="ECO:0000256" key="3">
    <source>
        <dbReference type="ARBA" id="ARBA00023125"/>
    </source>
</evidence>
<dbReference type="EMBL" id="JAJATW010000001">
    <property type="protein sequence ID" value="MCB5160340.1"/>
    <property type="molecule type" value="Genomic_DNA"/>
</dbReference>
<keyword evidence="3" id="KW-0238">DNA-binding</keyword>
<dbReference type="SUPFAM" id="SSF56349">
    <property type="entry name" value="DNA breaking-rejoining enzymes"/>
    <property type="match status" value="1"/>
</dbReference>
<dbReference type="Proteomes" id="UP001139095">
    <property type="component" value="Unassembled WGS sequence"/>
</dbReference>
<reference evidence="6" key="1">
    <citation type="submission" date="2021-10" db="EMBL/GenBank/DDBJ databases">
        <title>Marinomonas pontica sp. nov., isolated from the Black Sea.</title>
        <authorList>
            <person name="Zhao L.-H."/>
            <person name="Xue J.-H."/>
        </authorList>
    </citation>
    <scope>NUCLEOTIDE SEQUENCE</scope>
    <source>
        <strain evidence="6">E8</strain>
    </source>
</reference>
<feature type="domain" description="Tyr recombinase" evidence="5">
    <location>
        <begin position="161"/>
        <end position="367"/>
    </location>
</feature>
<dbReference type="GO" id="GO:0015074">
    <property type="term" value="P:DNA integration"/>
    <property type="evidence" value="ECO:0007669"/>
    <property type="project" value="UniProtKB-KW"/>
</dbReference>